<evidence type="ECO:0000313" key="8">
    <source>
        <dbReference type="EMBL" id="CAB4995770.1"/>
    </source>
</evidence>
<feature type="transmembrane region" description="Helical" evidence="6">
    <location>
        <begin position="228"/>
        <end position="250"/>
    </location>
</feature>
<feature type="transmembrane region" description="Helical" evidence="6">
    <location>
        <begin position="129"/>
        <end position="148"/>
    </location>
</feature>
<evidence type="ECO:0000256" key="4">
    <source>
        <dbReference type="ARBA" id="ARBA00022989"/>
    </source>
</evidence>
<feature type="transmembrane region" description="Helical" evidence="6">
    <location>
        <begin position="73"/>
        <end position="91"/>
    </location>
</feature>
<protein>
    <submittedName>
        <fullName evidence="8">Unannotated protein</fullName>
    </submittedName>
</protein>
<organism evidence="8">
    <name type="scientific">freshwater metagenome</name>
    <dbReference type="NCBI Taxonomy" id="449393"/>
    <lineage>
        <taxon>unclassified sequences</taxon>
        <taxon>metagenomes</taxon>
        <taxon>ecological metagenomes</taxon>
    </lineage>
</organism>
<keyword evidence="3 6" id="KW-0812">Transmembrane</keyword>
<comment type="subcellular location">
    <subcellularLocation>
        <location evidence="1">Cell membrane</location>
        <topology evidence="1">Multi-pass membrane protein</topology>
    </subcellularLocation>
</comment>
<feature type="domain" description="EamA" evidence="7">
    <location>
        <begin position="156"/>
        <end position="300"/>
    </location>
</feature>
<dbReference type="EMBL" id="CAFBPB010000007">
    <property type="protein sequence ID" value="CAB4995770.1"/>
    <property type="molecule type" value="Genomic_DNA"/>
</dbReference>
<feature type="transmembrane region" description="Helical" evidence="6">
    <location>
        <begin position="97"/>
        <end position="117"/>
    </location>
</feature>
<evidence type="ECO:0000256" key="2">
    <source>
        <dbReference type="ARBA" id="ARBA00022475"/>
    </source>
</evidence>
<keyword evidence="5 6" id="KW-0472">Membrane</keyword>
<feature type="transmembrane region" description="Helical" evidence="6">
    <location>
        <begin position="262"/>
        <end position="280"/>
    </location>
</feature>
<dbReference type="Pfam" id="PF00892">
    <property type="entry name" value="EamA"/>
    <property type="match status" value="2"/>
</dbReference>
<reference evidence="8" key="1">
    <citation type="submission" date="2020-05" db="EMBL/GenBank/DDBJ databases">
        <authorList>
            <person name="Chiriac C."/>
            <person name="Salcher M."/>
            <person name="Ghai R."/>
            <person name="Kavagutti S V."/>
        </authorList>
    </citation>
    <scope>NUCLEOTIDE SEQUENCE</scope>
</reference>
<dbReference type="InterPro" id="IPR051258">
    <property type="entry name" value="Diverse_Substrate_Transporter"/>
</dbReference>
<proteinExistence type="predicted"/>
<dbReference type="PANTHER" id="PTHR42920">
    <property type="entry name" value="OS03G0707200 PROTEIN-RELATED"/>
    <property type="match status" value="1"/>
</dbReference>
<evidence type="ECO:0000256" key="1">
    <source>
        <dbReference type="ARBA" id="ARBA00004651"/>
    </source>
</evidence>
<evidence type="ECO:0000256" key="5">
    <source>
        <dbReference type="ARBA" id="ARBA00023136"/>
    </source>
</evidence>
<accession>A0A6J7NQP8</accession>
<sequence length="310" mass="33732">MSATFFTRHKGEILTTAGATFFAFNGVIAKLVLAGGLSAWRLTQIRCIGAFLILGTIVFFTARQSLKFSKREIPALLLYGAVGYAAVQVFYFLSISLLHVSIALIIEFTAPIWIVLWIRYVRKAQVPPLMWGAIALALLGLALVAQIWKGATLNGWGVTWAIVDALALAVYFLVGEKLLVNRQPRALTVLGLGVAGILWAITLPLWNFPFGILTKSIELQGNFAGKYLPGWVLILWIIVMGTIVPYLLVLSGLKELSASTSSVIGMSEPIFAGIFAFAWLQESFTLIQLLGAAVVLTGIYYADKARIAAH</sequence>
<keyword evidence="4 6" id="KW-1133">Transmembrane helix</keyword>
<dbReference type="SUPFAM" id="SSF103481">
    <property type="entry name" value="Multidrug resistance efflux transporter EmrE"/>
    <property type="match status" value="2"/>
</dbReference>
<evidence type="ECO:0000256" key="3">
    <source>
        <dbReference type="ARBA" id="ARBA00022692"/>
    </source>
</evidence>
<evidence type="ECO:0000259" key="7">
    <source>
        <dbReference type="Pfam" id="PF00892"/>
    </source>
</evidence>
<evidence type="ECO:0000256" key="6">
    <source>
        <dbReference type="SAM" id="Phobius"/>
    </source>
</evidence>
<feature type="transmembrane region" description="Helical" evidence="6">
    <location>
        <begin position="154"/>
        <end position="174"/>
    </location>
</feature>
<dbReference type="PANTHER" id="PTHR42920:SF5">
    <property type="entry name" value="EAMA DOMAIN-CONTAINING PROTEIN"/>
    <property type="match status" value="1"/>
</dbReference>
<dbReference type="InterPro" id="IPR037185">
    <property type="entry name" value="EmrE-like"/>
</dbReference>
<dbReference type="InterPro" id="IPR000620">
    <property type="entry name" value="EamA_dom"/>
</dbReference>
<name>A0A6J7NQP8_9ZZZZ</name>
<gene>
    <name evidence="8" type="ORF">UFOPK4049_00116</name>
</gene>
<keyword evidence="2" id="KW-1003">Cell membrane</keyword>
<dbReference type="GO" id="GO:0005886">
    <property type="term" value="C:plasma membrane"/>
    <property type="evidence" value="ECO:0007669"/>
    <property type="project" value="UniProtKB-SubCell"/>
</dbReference>
<feature type="transmembrane region" description="Helical" evidence="6">
    <location>
        <begin position="39"/>
        <end position="61"/>
    </location>
</feature>
<dbReference type="AlphaFoldDB" id="A0A6J7NQP8"/>
<feature type="transmembrane region" description="Helical" evidence="6">
    <location>
        <begin position="186"/>
        <end position="208"/>
    </location>
</feature>
<feature type="transmembrane region" description="Helical" evidence="6">
    <location>
        <begin position="286"/>
        <end position="302"/>
    </location>
</feature>
<feature type="domain" description="EamA" evidence="7">
    <location>
        <begin position="10"/>
        <end position="144"/>
    </location>
</feature>